<protein>
    <recommendedName>
        <fullName evidence="2">Zinc knuckle CX2CX4HX4C domain-containing protein</fullName>
    </recommendedName>
</protein>
<reference evidence="3 4" key="1">
    <citation type="journal article" date="2016" name="G3 (Bethesda)">
        <title>First Draft Assembly and Annotation of the Genome of a California Endemic Oak Quercus lobata Nee (Fagaceae).</title>
        <authorList>
            <person name="Sork V.L."/>
            <person name="Fitz-Gibbon S.T."/>
            <person name="Puiu D."/>
            <person name="Crepeau M."/>
            <person name="Gugger P.F."/>
            <person name="Sherman R."/>
            <person name="Stevens K."/>
            <person name="Langley C.H."/>
            <person name="Pellegrini M."/>
            <person name="Salzberg S.L."/>
        </authorList>
    </citation>
    <scope>NUCLEOTIDE SEQUENCE [LARGE SCALE GENOMIC DNA]</scope>
    <source>
        <strain evidence="3 4">cv. SW786</strain>
    </source>
</reference>
<sequence length="229" mass="24679">MRVRVALPISKPIWRGGFVTGLDKEQCWVNYKYECLPIFCHYCGLLGHDLKHCASHYAASKKEGEVHCHCRDWLHATNLCSWSPPKQELAQFTPTDSEGGMESDSEGRADGQQVAADTAVKANPSIYVTHAKGNSVNGGADSDFMGINDSNDEIGGTVIENLEVNEGESNVKEVNALGGVNANHNGVTNGCTKLDKARPKWTRVPCMECGSGKEEEGVASSILGKRGVA</sequence>
<keyword evidence="4" id="KW-1185">Reference proteome</keyword>
<dbReference type="InParanoid" id="A0A7N2LWU6"/>
<evidence type="ECO:0000313" key="4">
    <source>
        <dbReference type="Proteomes" id="UP000594261"/>
    </source>
</evidence>
<dbReference type="Gramene" id="QL06p007009:mrna">
    <property type="protein sequence ID" value="QL06p007009:mrna:CDS:1"/>
    <property type="gene ID" value="QL06p007009"/>
</dbReference>
<dbReference type="AlphaFoldDB" id="A0A7N2LWU6"/>
<evidence type="ECO:0000313" key="3">
    <source>
        <dbReference type="EnsemblPlants" id="QL06p007009:mrna:CDS:1"/>
    </source>
</evidence>
<dbReference type="InterPro" id="IPR025836">
    <property type="entry name" value="Zn_knuckle_CX2CX4HX4C"/>
</dbReference>
<proteinExistence type="predicted"/>
<dbReference type="EMBL" id="LRBV02000006">
    <property type="status" value="NOT_ANNOTATED_CDS"/>
    <property type="molecule type" value="Genomic_DNA"/>
</dbReference>
<dbReference type="Pfam" id="PF14392">
    <property type="entry name" value="zf-CCHC_4"/>
    <property type="match status" value="1"/>
</dbReference>
<name>A0A7N2LWU6_QUELO</name>
<dbReference type="Proteomes" id="UP000594261">
    <property type="component" value="Chromosome 6"/>
</dbReference>
<accession>A0A7N2LWU6</accession>
<reference evidence="3" key="2">
    <citation type="submission" date="2021-01" db="UniProtKB">
        <authorList>
            <consortium name="EnsemblPlants"/>
        </authorList>
    </citation>
    <scope>IDENTIFICATION</scope>
</reference>
<feature type="region of interest" description="Disordered" evidence="1">
    <location>
        <begin position="90"/>
        <end position="115"/>
    </location>
</feature>
<evidence type="ECO:0000259" key="2">
    <source>
        <dbReference type="Pfam" id="PF14392"/>
    </source>
</evidence>
<feature type="domain" description="Zinc knuckle CX2CX4HX4C" evidence="2">
    <location>
        <begin position="24"/>
        <end position="54"/>
    </location>
</feature>
<dbReference type="EnsemblPlants" id="QL06p007009:mrna">
    <property type="protein sequence ID" value="QL06p007009:mrna:CDS:1"/>
    <property type="gene ID" value="QL06p007009"/>
</dbReference>
<evidence type="ECO:0000256" key="1">
    <source>
        <dbReference type="SAM" id="MobiDB-lite"/>
    </source>
</evidence>
<organism evidence="3 4">
    <name type="scientific">Quercus lobata</name>
    <name type="common">Valley oak</name>
    <dbReference type="NCBI Taxonomy" id="97700"/>
    <lineage>
        <taxon>Eukaryota</taxon>
        <taxon>Viridiplantae</taxon>
        <taxon>Streptophyta</taxon>
        <taxon>Embryophyta</taxon>
        <taxon>Tracheophyta</taxon>
        <taxon>Spermatophyta</taxon>
        <taxon>Magnoliopsida</taxon>
        <taxon>eudicotyledons</taxon>
        <taxon>Gunneridae</taxon>
        <taxon>Pentapetalae</taxon>
        <taxon>rosids</taxon>
        <taxon>fabids</taxon>
        <taxon>Fagales</taxon>
        <taxon>Fagaceae</taxon>
        <taxon>Quercus</taxon>
    </lineage>
</organism>